<evidence type="ECO:0008006" key="4">
    <source>
        <dbReference type="Google" id="ProtNLM"/>
    </source>
</evidence>
<sequence>MKLLSNLTRIPLAFGLVTLLAACSAKPVQVQDYQAVADTDGLELDHSHAPSVVYVRPGAASLSEYDNFIIEPVIVVDGERYVNKDNAESIAKMQQYLAKSVSEELSQAGYQVGGEKTDNALRITFKISGISAPSAAANVTTVLAPFALSVGEVTIETVFRNAASERIDAVAIMQSRGSRFLNATPWSTWADVEQTFDGWAKSFRQSLDKAHKV</sequence>
<comment type="caution">
    <text evidence="2">The sequence shown here is derived from an EMBL/GenBank/DDBJ whole genome shotgun (WGS) entry which is preliminary data.</text>
</comment>
<gene>
    <name evidence="2" type="ORF">AALB_1745</name>
</gene>
<dbReference type="EMBL" id="BARX01000009">
    <property type="protein sequence ID" value="GAD01665.1"/>
    <property type="molecule type" value="Genomic_DNA"/>
</dbReference>
<dbReference type="Pfam" id="PF11769">
    <property type="entry name" value="DUF3313"/>
    <property type="match status" value="1"/>
</dbReference>
<feature type="signal peptide" evidence="1">
    <location>
        <begin position="1"/>
        <end position="30"/>
    </location>
</feature>
<dbReference type="Proteomes" id="UP000014461">
    <property type="component" value="Unassembled WGS sequence"/>
</dbReference>
<dbReference type="AlphaFoldDB" id="R9PJZ3"/>
<dbReference type="PROSITE" id="PS51257">
    <property type="entry name" value="PROKAR_LIPOPROTEIN"/>
    <property type="match status" value="1"/>
</dbReference>
<proteinExistence type="predicted"/>
<name>R9PJZ3_AGAAL</name>
<dbReference type="InterPro" id="IPR021747">
    <property type="entry name" value="DUF3313"/>
</dbReference>
<evidence type="ECO:0000313" key="3">
    <source>
        <dbReference type="Proteomes" id="UP000014461"/>
    </source>
</evidence>
<keyword evidence="3" id="KW-1185">Reference proteome</keyword>
<evidence type="ECO:0000313" key="2">
    <source>
        <dbReference type="EMBL" id="GAD01665.1"/>
    </source>
</evidence>
<dbReference type="RefSeq" id="WP_016401433.1">
    <property type="nucleotide sequence ID" value="NZ_BARX01000009.1"/>
</dbReference>
<evidence type="ECO:0000256" key="1">
    <source>
        <dbReference type="SAM" id="SignalP"/>
    </source>
</evidence>
<protein>
    <recommendedName>
        <fullName evidence="4">Lipoprotein</fullName>
    </recommendedName>
</protein>
<organism evidence="2 3">
    <name type="scientific">Agarivorans albus MKT 106</name>
    <dbReference type="NCBI Taxonomy" id="1331007"/>
    <lineage>
        <taxon>Bacteria</taxon>
        <taxon>Pseudomonadati</taxon>
        <taxon>Pseudomonadota</taxon>
        <taxon>Gammaproteobacteria</taxon>
        <taxon>Alteromonadales</taxon>
        <taxon>Alteromonadaceae</taxon>
        <taxon>Agarivorans</taxon>
    </lineage>
</organism>
<accession>R9PJZ3</accession>
<feature type="chain" id="PRO_5004478683" description="Lipoprotein" evidence="1">
    <location>
        <begin position="31"/>
        <end position="213"/>
    </location>
</feature>
<dbReference type="OrthoDB" id="6402813at2"/>
<keyword evidence="1" id="KW-0732">Signal</keyword>
<reference evidence="2" key="1">
    <citation type="journal article" date="2013" name="Genome Announc.">
        <title>Draft Genome Sequence of Agarivorans albus Strain MKT 106T, an Agarolytic Marine Bacterium.</title>
        <authorList>
            <person name="Yasuike M."/>
            <person name="Nakamura Y."/>
            <person name="Kai W."/>
            <person name="Fujiwara A."/>
            <person name="Fukui Y."/>
            <person name="Satomi M."/>
            <person name="Sano M."/>
        </authorList>
    </citation>
    <scope>NUCLEOTIDE SEQUENCE [LARGE SCALE GENOMIC DNA]</scope>
</reference>